<evidence type="ECO:0000256" key="1">
    <source>
        <dbReference type="ARBA" id="ARBA00001946"/>
    </source>
</evidence>
<dbReference type="Proteomes" id="UP001186944">
    <property type="component" value="Unassembled WGS sequence"/>
</dbReference>
<dbReference type="GO" id="GO:0008296">
    <property type="term" value="F:3'-5'-DNA exonuclease activity"/>
    <property type="evidence" value="ECO:0007669"/>
    <property type="project" value="TreeGrafter"/>
</dbReference>
<keyword evidence="5" id="KW-0269">Exonuclease</keyword>
<evidence type="ECO:0000259" key="8">
    <source>
        <dbReference type="SMART" id="SM00479"/>
    </source>
</evidence>
<name>A0AA88YN03_PINIB</name>
<dbReference type="InterPro" id="IPR036397">
    <property type="entry name" value="RNaseH_sf"/>
</dbReference>
<dbReference type="InterPro" id="IPR057617">
    <property type="entry name" value="PML_C"/>
</dbReference>
<dbReference type="Pfam" id="PF00929">
    <property type="entry name" value="RNase_T"/>
    <property type="match status" value="1"/>
</dbReference>
<evidence type="ECO:0000313" key="10">
    <source>
        <dbReference type="Proteomes" id="UP001186944"/>
    </source>
</evidence>
<dbReference type="GO" id="GO:0046872">
    <property type="term" value="F:metal ion binding"/>
    <property type="evidence" value="ECO:0007669"/>
    <property type="project" value="UniProtKB-KW"/>
</dbReference>
<dbReference type="GO" id="GO:0005737">
    <property type="term" value="C:cytoplasm"/>
    <property type="evidence" value="ECO:0007669"/>
    <property type="project" value="TreeGrafter"/>
</dbReference>
<evidence type="ECO:0000313" key="9">
    <source>
        <dbReference type="EMBL" id="KAK3108647.1"/>
    </source>
</evidence>
<comment type="caution">
    <text evidence="9">The sequence shown here is derived from an EMBL/GenBank/DDBJ whole genome shotgun (WGS) entry which is preliminary data.</text>
</comment>
<reference evidence="9" key="1">
    <citation type="submission" date="2019-08" db="EMBL/GenBank/DDBJ databases">
        <title>The improved chromosome-level genome for the pearl oyster Pinctada fucata martensii using PacBio sequencing and Hi-C.</title>
        <authorList>
            <person name="Zheng Z."/>
        </authorList>
    </citation>
    <scope>NUCLEOTIDE SEQUENCE</scope>
    <source>
        <strain evidence="9">ZZ-2019</strain>
        <tissue evidence="9">Adductor muscle</tissue>
    </source>
</reference>
<evidence type="ECO:0000256" key="5">
    <source>
        <dbReference type="ARBA" id="ARBA00022839"/>
    </source>
</evidence>
<evidence type="ECO:0000256" key="3">
    <source>
        <dbReference type="ARBA" id="ARBA00022723"/>
    </source>
</evidence>
<proteinExistence type="inferred from homology"/>
<dbReference type="SMART" id="SM00479">
    <property type="entry name" value="EXOIII"/>
    <property type="match status" value="1"/>
</dbReference>
<keyword evidence="4" id="KW-0378">Hydrolase</keyword>
<comment type="cofactor">
    <cofactor evidence="1">
        <name>Mg(2+)</name>
        <dbReference type="ChEBI" id="CHEBI:18420"/>
    </cofactor>
</comment>
<keyword evidence="3" id="KW-0479">Metal-binding</keyword>
<protein>
    <recommendedName>
        <fullName evidence="8">Exonuclease domain-containing protein</fullName>
    </recommendedName>
</protein>
<evidence type="ECO:0000256" key="6">
    <source>
        <dbReference type="ARBA" id="ARBA00022842"/>
    </source>
</evidence>
<gene>
    <name evidence="9" type="ORF">FSP39_012484</name>
</gene>
<dbReference type="CDD" id="cd06127">
    <property type="entry name" value="DEDDh"/>
    <property type="match status" value="1"/>
</dbReference>
<keyword evidence="10" id="KW-1185">Reference proteome</keyword>
<dbReference type="PANTHER" id="PTHR13058:SF22">
    <property type="entry name" value="EXODEOXYRIBONUCLEASE III"/>
    <property type="match status" value="1"/>
</dbReference>
<dbReference type="GO" id="GO:0006308">
    <property type="term" value="P:DNA catabolic process"/>
    <property type="evidence" value="ECO:0007669"/>
    <property type="project" value="TreeGrafter"/>
</dbReference>
<keyword evidence="6" id="KW-0460">Magnesium</keyword>
<dbReference type="InterPro" id="IPR040393">
    <property type="entry name" value="TREX1/2"/>
</dbReference>
<dbReference type="PANTHER" id="PTHR13058">
    <property type="entry name" value="THREE PRIME REPAIR EXONUCLEASE 1, 2"/>
    <property type="match status" value="1"/>
</dbReference>
<dbReference type="GO" id="GO:0003676">
    <property type="term" value="F:nucleic acid binding"/>
    <property type="evidence" value="ECO:0007669"/>
    <property type="project" value="InterPro"/>
</dbReference>
<accession>A0AA88YN03</accession>
<dbReference type="InterPro" id="IPR013520">
    <property type="entry name" value="Ribonucl_H"/>
</dbReference>
<dbReference type="AlphaFoldDB" id="A0AA88YN03"/>
<feature type="domain" description="Exonuclease" evidence="8">
    <location>
        <begin position="2"/>
        <end position="180"/>
    </location>
</feature>
<dbReference type="InterPro" id="IPR012337">
    <property type="entry name" value="RNaseH-like_sf"/>
</dbReference>
<dbReference type="SUPFAM" id="SSF53098">
    <property type="entry name" value="Ribonuclease H-like"/>
    <property type="match status" value="1"/>
</dbReference>
<dbReference type="Gene3D" id="3.30.420.10">
    <property type="entry name" value="Ribonuclease H-like superfamily/Ribonuclease H"/>
    <property type="match status" value="1"/>
</dbReference>
<evidence type="ECO:0000256" key="7">
    <source>
        <dbReference type="ARBA" id="ARBA00025769"/>
    </source>
</evidence>
<evidence type="ECO:0000256" key="4">
    <source>
        <dbReference type="ARBA" id="ARBA00022801"/>
    </source>
</evidence>
<dbReference type="Pfam" id="PF25244">
    <property type="entry name" value="PML_C"/>
    <property type="match status" value="1"/>
</dbReference>
<dbReference type="EMBL" id="VSWD01000001">
    <property type="protein sequence ID" value="KAK3108647.1"/>
    <property type="molecule type" value="Genomic_DNA"/>
</dbReference>
<keyword evidence="2" id="KW-0540">Nuclease</keyword>
<comment type="similarity">
    <text evidence="7">Belongs to the exonuclease superfamily. TREX family.</text>
</comment>
<evidence type="ECO:0000256" key="2">
    <source>
        <dbReference type="ARBA" id="ARBA00022722"/>
    </source>
</evidence>
<sequence length="274" mass="31268">MNLLNISLFQFLGRDSAITQLAARCAHKSFHTFVTPAVPISPEASRVTGICFDELQNVMTHHGETVIHVNPLNALLDFIQFLVSCGKDIVLIAHNNRKFDSVILFNHLRYFNLWSHFCTYVIQFADTLPFFRKLYPLLPNHKQETLVTNLLQETYSAHDASADCLYLQKLVLHSGNEEMLVNEFLFSSSQITSSGVQPEAMSLEFLCKTNVVSKHIASKLKNSSLSYHHLKTAYERDGYDGLFFLLSEKDQNGKTRITKSRNVIQKVFDHFHSL</sequence>
<organism evidence="9 10">
    <name type="scientific">Pinctada imbricata</name>
    <name type="common">Atlantic pearl-oyster</name>
    <name type="synonym">Pinctada martensii</name>
    <dbReference type="NCBI Taxonomy" id="66713"/>
    <lineage>
        <taxon>Eukaryota</taxon>
        <taxon>Metazoa</taxon>
        <taxon>Spiralia</taxon>
        <taxon>Lophotrochozoa</taxon>
        <taxon>Mollusca</taxon>
        <taxon>Bivalvia</taxon>
        <taxon>Autobranchia</taxon>
        <taxon>Pteriomorphia</taxon>
        <taxon>Pterioida</taxon>
        <taxon>Pterioidea</taxon>
        <taxon>Pteriidae</taxon>
        <taxon>Pinctada</taxon>
    </lineage>
</organism>